<sequence length="737" mass="79837">MDVTARDDQNGLIFALDIGTRSVVGIVARQAGDKLEVLHTAQEEHRQRAMLDGQIHDVNQVAEVVQNIKAKLESELGQPLKRASIAAAGRSLLTMRGRATRQSPVYREFSKDDVLAMELSAVQNAQQQLKGSEGESIRHYLCVGYSVVQYFLEGTPIGNLDGHRGLQGEVEIIGTFLPRMIVDSLMSVLNRIGLEMESLTLEPIAAIQVVIPPNMRQLNLALVDIGAGTSDIALTANGMIIAYAMAPIAGDEMTEQLCQKYLLGFDEGEKLKREIQALMPERNAIWQGEPLPECTLPVCDVIGFEQEVPFKDLLETMMPGVQQLSQQITERIVELNGKAPQAVILVGGGALTPMLADQVAEDLSLAKERVGVRGRESLKGLTGKLDQMMGPEFVTPVGIAASSIARQTLGYYEVMVNGEKVRMFNAHQGTVGDALLTAGVSLKNVHGLPGLAMTIEVNGQLRILPGTMGEPAVIKVNGVEQKLDTMVAPGDVIEYVDARPGKNGGGVVGDIFPTLAPMNLVVNGQPICLQPTVLLNGELAEARTPLIDGARLVYRPIATIADVLDLTGDLVSLQESTSIRYIFNGEEKIVTITEPEILLNDLPASLMNAIHDGDTLVVRMGEPIKVRVSDVVDESQWQSRPLEVTVNDTLWTFEGPKKVLLLNGKPTHGDEIIKNGDRLDVEAGRSVDLIMSELLMRIGFDPTPPPGMSRLEATVSGLPADYATPIPNRGIVEVKWR</sequence>
<dbReference type="OrthoDB" id="9768127at2"/>
<evidence type="ECO:0000313" key="3">
    <source>
        <dbReference type="Proteomes" id="UP000294813"/>
    </source>
</evidence>
<name>A0A4V2SX08_9FIRM</name>
<keyword evidence="3" id="KW-1185">Reference proteome</keyword>
<protein>
    <submittedName>
        <fullName evidence="2">Cell division protein FtsA</fullName>
    </submittedName>
</protein>
<evidence type="ECO:0000259" key="1">
    <source>
        <dbReference type="SMART" id="SM00842"/>
    </source>
</evidence>
<feature type="domain" description="SHS2" evidence="1">
    <location>
        <begin position="13"/>
        <end position="210"/>
    </location>
</feature>
<evidence type="ECO:0000313" key="2">
    <source>
        <dbReference type="EMBL" id="TCP64226.1"/>
    </source>
</evidence>
<comment type="caution">
    <text evidence="2">The sequence shown here is derived from an EMBL/GenBank/DDBJ whole genome shotgun (WGS) entry which is preliminary data.</text>
</comment>
<dbReference type="Gene3D" id="3.30.420.40">
    <property type="match status" value="2"/>
</dbReference>
<gene>
    <name evidence="2" type="ORF">EDD73_11179</name>
</gene>
<dbReference type="InterPro" id="IPR043129">
    <property type="entry name" value="ATPase_NBD"/>
</dbReference>
<dbReference type="Proteomes" id="UP000294813">
    <property type="component" value="Unassembled WGS sequence"/>
</dbReference>
<dbReference type="PANTHER" id="PTHR32432:SF3">
    <property type="entry name" value="ETHANOLAMINE UTILIZATION PROTEIN EUTJ"/>
    <property type="match status" value="1"/>
</dbReference>
<accession>A0A4V2SX08</accession>
<keyword evidence="2" id="KW-0132">Cell division</keyword>
<dbReference type="SUPFAM" id="SSF53067">
    <property type="entry name" value="Actin-like ATPase domain"/>
    <property type="match status" value="2"/>
</dbReference>
<dbReference type="AlphaFoldDB" id="A0A4V2SX08"/>
<dbReference type="GO" id="GO:0051301">
    <property type="term" value="P:cell division"/>
    <property type="evidence" value="ECO:0007669"/>
    <property type="project" value="UniProtKB-KW"/>
</dbReference>
<dbReference type="InterPro" id="IPR050696">
    <property type="entry name" value="FtsA/MreB"/>
</dbReference>
<proteinExistence type="predicted"/>
<dbReference type="EMBL" id="SLXT01000011">
    <property type="protein sequence ID" value="TCP64226.1"/>
    <property type="molecule type" value="Genomic_DNA"/>
</dbReference>
<keyword evidence="2" id="KW-0131">Cell cycle</keyword>
<dbReference type="InterPro" id="IPR003494">
    <property type="entry name" value="SHS2_FtsA"/>
</dbReference>
<dbReference type="SMART" id="SM00842">
    <property type="entry name" value="FtsA"/>
    <property type="match status" value="1"/>
</dbReference>
<reference evidence="2 3" key="1">
    <citation type="submission" date="2019-03" db="EMBL/GenBank/DDBJ databases">
        <title>Genomic Encyclopedia of Type Strains, Phase IV (KMG-IV): sequencing the most valuable type-strain genomes for metagenomic binning, comparative biology and taxonomic classification.</title>
        <authorList>
            <person name="Goeker M."/>
        </authorList>
    </citation>
    <scope>NUCLEOTIDE SEQUENCE [LARGE SCALE GENOMIC DNA]</scope>
    <source>
        <strain evidence="2 3">DSM 11170</strain>
    </source>
</reference>
<organism evidence="2 3">
    <name type="scientific">Heliophilum fasciatum</name>
    <dbReference type="NCBI Taxonomy" id="35700"/>
    <lineage>
        <taxon>Bacteria</taxon>
        <taxon>Bacillati</taxon>
        <taxon>Bacillota</taxon>
        <taxon>Clostridia</taxon>
        <taxon>Eubacteriales</taxon>
        <taxon>Heliobacteriaceae</taxon>
        <taxon>Heliophilum</taxon>
    </lineage>
</organism>
<dbReference type="RefSeq" id="WP_131919214.1">
    <property type="nucleotide sequence ID" value="NZ_JAOQNU010000011.1"/>
</dbReference>
<dbReference type="PANTHER" id="PTHR32432">
    <property type="entry name" value="CELL DIVISION PROTEIN FTSA-RELATED"/>
    <property type="match status" value="1"/>
</dbReference>
<dbReference type="CDD" id="cd24004">
    <property type="entry name" value="ASKHA_NBD_PilM-like"/>
    <property type="match status" value="1"/>
</dbReference>